<sequence>MGREKLRKQRSGRLIESLKMERVRTILTHRYPYPHEHSRHLMIAVFAIWLFFVSSDNLQTLIMKLDKNFKWWSMYIAWIFLAALYHLPSFQSMGLDLRMNLSLFLSIYISSLIFLIVFHVIFLGLWYLGLVSRMAEKKPEMLTIIQNCAVISIACCVLYSHCGNKTITRDKSIDRRTASWVAFSLWKKHDDNSLISKLLRMHKFKEQICSSWFAPVGSASDYPLLSKWAIYGELASNGSGYSNDISPVYSLWATFIGLYIANYVVERSTGWLGGWFLPQKRSYFALKLPNGWWVFGLDQALHGDIDVYQFKFFAELCQQKIALGNILKFRRKNWQFDVIGGFVYFVLVFSMFPQCDSFRILREDSWADRVNSFFSAMWNVVFEILEHSYVSLAGVVTLLMVSFFFVPTKLSRRRRALLGFLHAAAHLTSAVLLMLLMELAIEICNRNNLLATSGYHTLYEWYRKVESEHFPDPTGLRTRLEQWTFGLYPACIKYLMSAFDIPEVMAVTRSAICRKGIESLPRGGAIIYYVCVFLYFWVLSTPVVSLVFGSYLYICINWFHIHFDEAFSSLRIANYKAFTRFHIKKNGDLEVFTLAVDKVPKEWMLDPDWDMEPKEPFQMSYTRKFPSKWRAASGSDPTNAVRVVDHFVIPRTPPDSPTSGSAS</sequence>
<dbReference type="AlphaFoldDB" id="A0A0E0LGR8"/>
<keyword evidence="3" id="KW-1185">Reference proteome</keyword>
<dbReference type="Proteomes" id="UP000026962">
    <property type="component" value="Chromosome 7"/>
</dbReference>
<feature type="transmembrane region" description="Helical" evidence="1">
    <location>
        <begin position="334"/>
        <end position="352"/>
    </location>
</feature>
<feature type="transmembrane region" description="Helical" evidence="1">
    <location>
        <begin position="418"/>
        <end position="441"/>
    </location>
</feature>
<reference evidence="2" key="2">
    <citation type="submission" date="2018-05" db="EMBL/GenBank/DDBJ databases">
        <title>OpunRS2 (Oryza punctata Reference Sequence Version 2).</title>
        <authorList>
            <person name="Zhang J."/>
            <person name="Kudrna D."/>
            <person name="Lee S."/>
            <person name="Talag J."/>
            <person name="Welchert J."/>
            <person name="Wing R.A."/>
        </authorList>
    </citation>
    <scope>NUCLEOTIDE SEQUENCE [LARGE SCALE GENOMIC DNA]</scope>
</reference>
<keyword evidence="1" id="KW-1133">Transmembrane helix</keyword>
<feature type="transmembrane region" description="Helical" evidence="1">
    <location>
        <begin position="526"/>
        <end position="554"/>
    </location>
</feature>
<organism evidence="2">
    <name type="scientific">Oryza punctata</name>
    <name type="common">Red rice</name>
    <dbReference type="NCBI Taxonomy" id="4537"/>
    <lineage>
        <taxon>Eukaryota</taxon>
        <taxon>Viridiplantae</taxon>
        <taxon>Streptophyta</taxon>
        <taxon>Embryophyta</taxon>
        <taxon>Tracheophyta</taxon>
        <taxon>Spermatophyta</taxon>
        <taxon>Magnoliopsida</taxon>
        <taxon>Liliopsida</taxon>
        <taxon>Poales</taxon>
        <taxon>Poaceae</taxon>
        <taxon>BOP clade</taxon>
        <taxon>Oryzoideae</taxon>
        <taxon>Oryzeae</taxon>
        <taxon>Oryzinae</taxon>
        <taxon>Oryza</taxon>
    </lineage>
</organism>
<reference evidence="2" key="1">
    <citation type="submission" date="2015-04" db="UniProtKB">
        <authorList>
            <consortium name="EnsemblPlants"/>
        </authorList>
    </citation>
    <scope>IDENTIFICATION</scope>
</reference>
<dbReference type="PANTHER" id="PTHR34211">
    <property type="entry name" value="CALCINEURIN-LIKE METALLO-PHOSPHOESTERASE SUPERFAMILY PROTEIN"/>
    <property type="match status" value="1"/>
</dbReference>
<evidence type="ECO:0000313" key="2">
    <source>
        <dbReference type="EnsemblPlants" id="OPUNC07G02010.8"/>
    </source>
</evidence>
<name>A0A0E0LGR8_ORYPU</name>
<feature type="transmembrane region" description="Helical" evidence="1">
    <location>
        <begin position="69"/>
        <end position="87"/>
    </location>
</feature>
<evidence type="ECO:0000256" key="1">
    <source>
        <dbReference type="SAM" id="Phobius"/>
    </source>
</evidence>
<keyword evidence="1" id="KW-0812">Transmembrane</keyword>
<feature type="transmembrane region" description="Helical" evidence="1">
    <location>
        <begin position="387"/>
        <end position="406"/>
    </location>
</feature>
<evidence type="ECO:0000313" key="3">
    <source>
        <dbReference type="Proteomes" id="UP000026962"/>
    </source>
</evidence>
<keyword evidence="1" id="KW-0472">Membrane</keyword>
<protein>
    <submittedName>
        <fullName evidence="2">Uncharacterized protein</fullName>
    </submittedName>
</protein>
<dbReference type="Gramene" id="OPUNC07G02010.8">
    <property type="protein sequence ID" value="OPUNC07G02010.8"/>
    <property type="gene ID" value="OPUNC07G02010"/>
</dbReference>
<feature type="transmembrane region" description="Helical" evidence="1">
    <location>
        <begin position="41"/>
        <end position="63"/>
    </location>
</feature>
<proteinExistence type="predicted"/>
<dbReference type="EnsemblPlants" id="OPUNC07G02010.8">
    <property type="protein sequence ID" value="OPUNC07G02010.8"/>
    <property type="gene ID" value="OPUNC07G02010"/>
</dbReference>
<feature type="transmembrane region" description="Helical" evidence="1">
    <location>
        <begin position="99"/>
        <end position="129"/>
    </location>
</feature>
<feature type="transmembrane region" description="Helical" evidence="1">
    <location>
        <begin position="141"/>
        <end position="162"/>
    </location>
</feature>
<dbReference type="PANTHER" id="PTHR34211:SF3">
    <property type="entry name" value="CALCINEURIN-LIKE METALLO-PHOSPHOESTERASE SUPERFAMILY PROTEIN"/>
    <property type="match status" value="1"/>
</dbReference>
<accession>A0A0E0LGR8</accession>